<reference evidence="4" key="1">
    <citation type="submission" date="2020-07" db="EMBL/GenBank/DDBJ databases">
        <title>Huge and variable diversity of episymbiotic CPR bacteria and DPANN archaea in groundwater ecosystems.</title>
        <authorList>
            <person name="He C.Y."/>
            <person name="Keren R."/>
            <person name="Whittaker M."/>
            <person name="Farag I.F."/>
            <person name="Doudna J."/>
            <person name="Cate J.H.D."/>
            <person name="Banfield J.F."/>
        </authorList>
    </citation>
    <scope>NUCLEOTIDE SEQUENCE</scope>
    <source>
        <strain evidence="4">NC_groundwater_1296_Ag_S-0.2um_52_80</strain>
    </source>
</reference>
<gene>
    <name evidence="4" type="ORF">HY544_04765</name>
</gene>
<dbReference type="SUPFAM" id="SSF48403">
    <property type="entry name" value="Ankyrin repeat"/>
    <property type="match status" value="1"/>
</dbReference>
<dbReference type="PROSITE" id="PS50088">
    <property type="entry name" value="ANK_REPEAT"/>
    <property type="match status" value="1"/>
</dbReference>
<organism evidence="4 5">
    <name type="scientific">Candidatus Iainarchaeum sp</name>
    <dbReference type="NCBI Taxonomy" id="3101447"/>
    <lineage>
        <taxon>Archaea</taxon>
        <taxon>Candidatus Iainarchaeota</taxon>
        <taxon>Candidatus Iainarchaeia</taxon>
        <taxon>Candidatus Iainarchaeales</taxon>
        <taxon>Candidatus Iainarchaeaceae</taxon>
        <taxon>Candidatus Iainarchaeum</taxon>
    </lineage>
</organism>
<name>A0A8T3YM52_9ARCH</name>
<dbReference type="Proteomes" id="UP000732298">
    <property type="component" value="Unassembled WGS sequence"/>
</dbReference>
<dbReference type="InterPro" id="IPR036770">
    <property type="entry name" value="Ankyrin_rpt-contain_sf"/>
</dbReference>
<proteinExistence type="predicted"/>
<dbReference type="PROSITE" id="PS50297">
    <property type="entry name" value="ANK_REP_REGION"/>
    <property type="match status" value="1"/>
</dbReference>
<dbReference type="InterPro" id="IPR002110">
    <property type="entry name" value="Ankyrin_rpt"/>
</dbReference>
<dbReference type="PANTHER" id="PTHR24171">
    <property type="entry name" value="ANKYRIN REPEAT DOMAIN-CONTAINING PROTEIN 39-RELATED"/>
    <property type="match status" value="1"/>
</dbReference>
<dbReference type="EMBL" id="JACQPB010000042">
    <property type="protein sequence ID" value="MBI4210790.1"/>
    <property type="molecule type" value="Genomic_DNA"/>
</dbReference>
<evidence type="ECO:0000256" key="1">
    <source>
        <dbReference type="ARBA" id="ARBA00022737"/>
    </source>
</evidence>
<dbReference type="Pfam" id="PF12796">
    <property type="entry name" value="Ank_2"/>
    <property type="match status" value="1"/>
</dbReference>
<dbReference type="SMART" id="SM00248">
    <property type="entry name" value="ANK"/>
    <property type="match status" value="2"/>
</dbReference>
<dbReference type="PANTHER" id="PTHR24171:SF9">
    <property type="entry name" value="ANKYRIN REPEAT DOMAIN-CONTAINING PROTEIN 39"/>
    <property type="match status" value="1"/>
</dbReference>
<dbReference type="Gene3D" id="1.25.40.20">
    <property type="entry name" value="Ankyrin repeat-containing domain"/>
    <property type="match status" value="1"/>
</dbReference>
<keyword evidence="2 3" id="KW-0040">ANK repeat</keyword>
<evidence type="ECO:0000313" key="4">
    <source>
        <dbReference type="EMBL" id="MBI4210790.1"/>
    </source>
</evidence>
<sequence length="99" mass="10687">MADKMNSVLAVCWAAAQGDINELRRLVASGVDLNVGDYDNRTGLHLAASEGKLEAVKFFISKGVNLSPKDRFGGTPLVDAKRGDHRQVVALLEKHGVKE</sequence>
<dbReference type="AlphaFoldDB" id="A0A8T3YM52"/>
<accession>A0A8T3YM52</accession>
<evidence type="ECO:0000313" key="5">
    <source>
        <dbReference type="Proteomes" id="UP000732298"/>
    </source>
</evidence>
<feature type="repeat" description="ANK" evidence="3">
    <location>
        <begin position="39"/>
        <end position="71"/>
    </location>
</feature>
<comment type="caution">
    <text evidence="4">The sequence shown here is derived from an EMBL/GenBank/DDBJ whole genome shotgun (WGS) entry which is preliminary data.</text>
</comment>
<protein>
    <submittedName>
        <fullName evidence="4">Ankyrin repeat domain-containing protein</fullName>
    </submittedName>
</protein>
<evidence type="ECO:0000256" key="2">
    <source>
        <dbReference type="ARBA" id="ARBA00023043"/>
    </source>
</evidence>
<keyword evidence="1" id="KW-0677">Repeat</keyword>
<evidence type="ECO:0000256" key="3">
    <source>
        <dbReference type="PROSITE-ProRule" id="PRU00023"/>
    </source>
</evidence>